<name>A0A0F5J703_9BACT</name>
<evidence type="ECO:0000256" key="1">
    <source>
        <dbReference type="ARBA" id="ARBA00022679"/>
    </source>
</evidence>
<evidence type="ECO:0000256" key="2">
    <source>
        <dbReference type="ARBA" id="ARBA00023315"/>
    </source>
</evidence>
<dbReference type="RefSeq" id="WP_010803696.1">
    <property type="nucleotide sequence ID" value="NZ_KQ033913.1"/>
</dbReference>
<protein>
    <submittedName>
        <fullName evidence="4">Ribosomal-protein-alanine acetyltransferase</fullName>
    </submittedName>
</protein>
<dbReference type="PANTHER" id="PTHR23091:SF4">
    <property type="entry name" value="N-TERMINAL AMINO-ACID N(ALPHA)-ACETYLTRANSFERASE NATA"/>
    <property type="match status" value="1"/>
</dbReference>
<keyword evidence="2" id="KW-0012">Acyltransferase</keyword>
<organism evidence="4 5">
    <name type="scientific">Parabacteroides goldsteinii DSM 19448 = WAL 12034</name>
    <dbReference type="NCBI Taxonomy" id="927665"/>
    <lineage>
        <taxon>Bacteria</taxon>
        <taxon>Pseudomonadati</taxon>
        <taxon>Bacteroidota</taxon>
        <taxon>Bacteroidia</taxon>
        <taxon>Bacteroidales</taxon>
        <taxon>Tannerellaceae</taxon>
        <taxon>Parabacteroides</taxon>
    </lineage>
</organism>
<accession>A0A0F5J703</accession>
<dbReference type="Gene3D" id="3.40.630.30">
    <property type="match status" value="1"/>
</dbReference>
<dbReference type="GO" id="GO:0004596">
    <property type="term" value="F:protein-N-terminal amino-acid acetyltransferase activity"/>
    <property type="evidence" value="ECO:0007669"/>
    <property type="project" value="InterPro"/>
</dbReference>
<dbReference type="InterPro" id="IPR016181">
    <property type="entry name" value="Acyl_CoA_acyltransferase"/>
</dbReference>
<dbReference type="InterPro" id="IPR000182">
    <property type="entry name" value="GNAT_dom"/>
</dbReference>
<dbReference type="PATRIC" id="fig|927665.4.peg.3304"/>
<dbReference type="EMBL" id="AQHV01000014">
    <property type="protein sequence ID" value="KKB53671.1"/>
    <property type="molecule type" value="Genomic_DNA"/>
</dbReference>
<dbReference type="Proteomes" id="UP000033047">
    <property type="component" value="Unassembled WGS sequence"/>
</dbReference>
<evidence type="ECO:0000313" key="5">
    <source>
        <dbReference type="Proteomes" id="UP000033047"/>
    </source>
</evidence>
<dbReference type="SUPFAM" id="SSF55729">
    <property type="entry name" value="Acyl-CoA N-acyltransferases (Nat)"/>
    <property type="match status" value="1"/>
</dbReference>
<dbReference type="GO" id="GO:0031415">
    <property type="term" value="C:NatA complex"/>
    <property type="evidence" value="ECO:0007669"/>
    <property type="project" value="InterPro"/>
</dbReference>
<dbReference type="HOGENOM" id="CLU_013985_23_0_10"/>
<dbReference type="AlphaFoldDB" id="A0A0F5J703"/>
<gene>
    <name evidence="4" type="ORF">HMPREF1535_03216</name>
</gene>
<feature type="domain" description="N-acetyltransferase" evidence="3">
    <location>
        <begin position="5"/>
        <end position="151"/>
    </location>
</feature>
<dbReference type="CDD" id="cd04301">
    <property type="entry name" value="NAT_SF"/>
    <property type="match status" value="1"/>
</dbReference>
<dbReference type="Pfam" id="PF00583">
    <property type="entry name" value="Acetyltransf_1"/>
    <property type="match status" value="1"/>
</dbReference>
<sequence>MEQEIITRQATRADLDGIMRIETSCFGPDSFSKKQFVYLITKAKGMFYVVEYQERIVAYVSLLQNDHTPNLRIYSLAVHPGFRKQKLGQHLIDKTIEFARQHNHPKITLEVNVSNPAALRLYQKNKFEPVRTINNYYADGSNAYSMHLEVGYL</sequence>
<dbReference type="PROSITE" id="PS51186">
    <property type="entry name" value="GNAT"/>
    <property type="match status" value="1"/>
</dbReference>
<reference evidence="4 5" key="1">
    <citation type="submission" date="2013-04" db="EMBL/GenBank/DDBJ databases">
        <title>The Genome Sequence of Parabacteroides goldsteinii DSM 19448.</title>
        <authorList>
            <consortium name="The Broad Institute Genomics Platform"/>
            <person name="Earl A."/>
            <person name="Ward D."/>
            <person name="Feldgarden M."/>
            <person name="Gevers D."/>
            <person name="Martens E."/>
            <person name="Sakamoto M."/>
            <person name="Benno Y."/>
            <person name="Song Y."/>
            <person name="Liu C."/>
            <person name="Lee J."/>
            <person name="Bolanos M."/>
            <person name="Vaisanen M.L."/>
            <person name="Finegold S.M."/>
            <person name="Walker B."/>
            <person name="Young S."/>
            <person name="Zeng Q."/>
            <person name="Gargeya S."/>
            <person name="Fitzgerald M."/>
            <person name="Haas B."/>
            <person name="Abouelleil A."/>
            <person name="Allen A.W."/>
            <person name="Alvarado L."/>
            <person name="Arachchi H.M."/>
            <person name="Berlin A.M."/>
            <person name="Chapman S.B."/>
            <person name="Gainer-Dewar J."/>
            <person name="Goldberg J."/>
            <person name="Griggs A."/>
            <person name="Gujja S."/>
            <person name="Hansen M."/>
            <person name="Howarth C."/>
            <person name="Imamovic A."/>
            <person name="Ireland A."/>
            <person name="Larimer J."/>
            <person name="McCowan C."/>
            <person name="Murphy C."/>
            <person name="Pearson M."/>
            <person name="Poon T.W."/>
            <person name="Priest M."/>
            <person name="Roberts A."/>
            <person name="Saif S."/>
            <person name="Shea T."/>
            <person name="Sisk P."/>
            <person name="Sykes S."/>
            <person name="Wortman J."/>
            <person name="Nusbaum C."/>
            <person name="Birren B."/>
        </authorList>
    </citation>
    <scope>NUCLEOTIDE SEQUENCE [LARGE SCALE GENOMIC DNA]</scope>
    <source>
        <strain evidence="4 5">DSM 19448</strain>
    </source>
</reference>
<dbReference type="PANTHER" id="PTHR23091">
    <property type="entry name" value="N-TERMINAL ACETYLTRANSFERASE"/>
    <property type="match status" value="1"/>
</dbReference>
<comment type="caution">
    <text evidence="4">The sequence shown here is derived from an EMBL/GenBank/DDBJ whole genome shotgun (WGS) entry which is preliminary data.</text>
</comment>
<evidence type="ECO:0000313" key="4">
    <source>
        <dbReference type="EMBL" id="KKB53671.1"/>
    </source>
</evidence>
<dbReference type="STRING" id="927665.HMPREF1535_03216"/>
<proteinExistence type="predicted"/>
<dbReference type="InterPro" id="IPR045047">
    <property type="entry name" value="Ard1-like"/>
</dbReference>
<evidence type="ECO:0000259" key="3">
    <source>
        <dbReference type="PROSITE" id="PS51186"/>
    </source>
</evidence>
<keyword evidence="1 4" id="KW-0808">Transferase</keyword>